<dbReference type="PANTHER" id="PTHR30566:SF27">
    <property type="entry name" value="MECHANOSENSITIVE ION CHANNEL PROTEIN"/>
    <property type="match status" value="1"/>
</dbReference>
<dbReference type="Pfam" id="PF00924">
    <property type="entry name" value="MS_channel_2nd"/>
    <property type="match status" value="1"/>
</dbReference>
<dbReference type="InterPro" id="IPR006685">
    <property type="entry name" value="MscS_channel_2nd"/>
</dbReference>
<comment type="subcellular location">
    <subcellularLocation>
        <location evidence="1">Membrane</location>
    </subcellularLocation>
</comment>
<feature type="transmembrane region" description="Helical" evidence="5">
    <location>
        <begin position="12"/>
        <end position="33"/>
    </location>
</feature>
<accession>A0A944H7G9</accession>
<evidence type="ECO:0000256" key="3">
    <source>
        <dbReference type="ARBA" id="ARBA00022989"/>
    </source>
</evidence>
<dbReference type="AlphaFoldDB" id="A0A944H7G9"/>
<evidence type="ECO:0000256" key="2">
    <source>
        <dbReference type="ARBA" id="ARBA00022692"/>
    </source>
</evidence>
<evidence type="ECO:0000256" key="4">
    <source>
        <dbReference type="ARBA" id="ARBA00023136"/>
    </source>
</evidence>
<evidence type="ECO:0000313" key="7">
    <source>
        <dbReference type="EMBL" id="MBT0961223.1"/>
    </source>
</evidence>
<dbReference type="PANTHER" id="PTHR30566">
    <property type="entry name" value="YNAI-RELATED MECHANOSENSITIVE ION CHANNEL"/>
    <property type="match status" value="1"/>
</dbReference>
<evidence type="ECO:0000313" key="8">
    <source>
        <dbReference type="Proteomes" id="UP000694660"/>
    </source>
</evidence>
<name>A0A944H7G9_DENI1</name>
<feature type="transmembrane region" description="Helical" evidence="5">
    <location>
        <begin position="53"/>
        <end position="72"/>
    </location>
</feature>
<keyword evidence="2 5" id="KW-0812">Transmembrane</keyword>
<organism evidence="7 8">
    <name type="scientific">Denitromonas iodatirespirans</name>
    <dbReference type="NCBI Taxonomy" id="2795389"/>
    <lineage>
        <taxon>Bacteria</taxon>
        <taxon>Pseudomonadati</taxon>
        <taxon>Pseudomonadota</taxon>
        <taxon>Betaproteobacteria</taxon>
        <taxon>Rhodocyclales</taxon>
        <taxon>Zoogloeaceae</taxon>
        <taxon>Denitromonas</taxon>
    </lineage>
</organism>
<protein>
    <submittedName>
        <fullName evidence="7">Mechanosensitive ion channel</fullName>
    </submittedName>
</protein>
<comment type="caution">
    <text evidence="7">The sequence shown here is derived from an EMBL/GenBank/DDBJ whole genome shotgun (WGS) entry which is preliminary data.</text>
</comment>
<feature type="transmembrane region" description="Helical" evidence="5">
    <location>
        <begin position="78"/>
        <end position="97"/>
    </location>
</feature>
<gene>
    <name evidence="7" type="ORF">I8J34_08545</name>
</gene>
<dbReference type="SUPFAM" id="SSF50182">
    <property type="entry name" value="Sm-like ribonucleoproteins"/>
    <property type="match status" value="1"/>
</dbReference>
<dbReference type="Gene3D" id="2.30.30.60">
    <property type="match status" value="1"/>
</dbReference>
<evidence type="ECO:0000259" key="6">
    <source>
        <dbReference type="Pfam" id="PF00924"/>
    </source>
</evidence>
<dbReference type="RefSeq" id="WP_214360979.1">
    <property type="nucleotide sequence ID" value="NZ_JAEKFT010000007.1"/>
</dbReference>
<dbReference type="InterPro" id="IPR023408">
    <property type="entry name" value="MscS_beta-dom_sf"/>
</dbReference>
<reference evidence="8" key="1">
    <citation type="journal article" date="2022" name="ISME J.">
        <title>Genetic and phylogenetic analysis of dissimilatory iodate-reducing bacteria identifies potential niches across the world's oceans.</title>
        <authorList>
            <person name="Reyes-Umana V."/>
            <person name="Henning Z."/>
            <person name="Lee K."/>
            <person name="Barnum T.P."/>
            <person name="Coates J.D."/>
        </authorList>
    </citation>
    <scope>NUCLEOTIDE SEQUENCE [LARGE SCALE GENOMIC DNA]</scope>
    <source>
        <strain evidence="8">IR12</strain>
    </source>
</reference>
<dbReference type="InterPro" id="IPR010920">
    <property type="entry name" value="LSM_dom_sf"/>
</dbReference>
<dbReference type="GO" id="GO:0016020">
    <property type="term" value="C:membrane"/>
    <property type="evidence" value="ECO:0007669"/>
    <property type="project" value="UniProtKB-SubCell"/>
</dbReference>
<evidence type="ECO:0000256" key="5">
    <source>
        <dbReference type="SAM" id="Phobius"/>
    </source>
</evidence>
<dbReference type="GO" id="GO:0008381">
    <property type="term" value="F:mechanosensitive monoatomic ion channel activity"/>
    <property type="evidence" value="ECO:0007669"/>
    <property type="project" value="UniProtKB-ARBA"/>
</dbReference>
<feature type="domain" description="Mechanosensitive ion channel MscS" evidence="6">
    <location>
        <begin position="101"/>
        <end position="166"/>
    </location>
</feature>
<dbReference type="Proteomes" id="UP000694660">
    <property type="component" value="Unassembled WGS sequence"/>
</dbReference>
<keyword evidence="3 5" id="KW-1133">Transmembrane helix</keyword>
<sequence>MKLQDYFSDDQWLPRVALTLVLLIVFVAARRMATRLVRGKADVLDAMGRRQVFYVRSAFNLALAFALLMIWLGHVQNLVLSLTAVIVAVVLATKELLMCVSGFALRTGASLFSIGDWIEVNGLRGEVSDYNLLSTTLLVLAPPERGHGYTGEVVVIPNSLFLSHPVRSGRLKHHYVQHAFSVTVEAGIDVKAALAWWARAASAACADFAEEAGRVSVAVDRALSADVQGPAPVIHVGSTDAGLLSFSVQLFCPAARSLALQGALNADFLAVVAQGEFALAGADQSTATRAGD</sequence>
<proteinExistence type="predicted"/>
<evidence type="ECO:0000256" key="1">
    <source>
        <dbReference type="ARBA" id="ARBA00004370"/>
    </source>
</evidence>
<keyword evidence="8" id="KW-1185">Reference proteome</keyword>
<keyword evidence="4 5" id="KW-0472">Membrane</keyword>
<dbReference type="EMBL" id="JAEKFT010000007">
    <property type="protein sequence ID" value="MBT0961223.1"/>
    <property type="molecule type" value="Genomic_DNA"/>
</dbReference>